<dbReference type="Pfam" id="PF00895">
    <property type="entry name" value="ATP-synt_8"/>
    <property type="match status" value="1"/>
</dbReference>
<evidence type="ECO:0000256" key="1">
    <source>
        <dbReference type="ARBA" id="ARBA00004304"/>
    </source>
</evidence>
<evidence type="ECO:0000256" key="9">
    <source>
        <dbReference type="ARBA" id="ARBA00023128"/>
    </source>
</evidence>
<evidence type="ECO:0000256" key="12">
    <source>
        <dbReference type="RuleBase" id="RU003661"/>
    </source>
</evidence>
<dbReference type="RefSeq" id="YP_097093.1">
    <property type="nucleotide sequence ID" value="NC_006332.1"/>
</dbReference>
<dbReference type="EMBL" id="AY728220">
    <property type="protein sequence ID" value="AAU20530.1"/>
    <property type="molecule type" value="Genomic_DNA"/>
</dbReference>
<dbReference type="GO" id="GO:0031966">
    <property type="term" value="C:mitochondrial membrane"/>
    <property type="evidence" value="ECO:0007669"/>
    <property type="project" value="UniProtKB-SubCell"/>
</dbReference>
<evidence type="ECO:0000256" key="14">
    <source>
        <dbReference type="SAM" id="Phobius"/>
    </source>
</evidence>
<keyword evidence="5 12" id="KW-0812">Transmembrane</keyword>
<keyword evidence="4 12" id="KW-0138">CF(0)</keyword>
<keyword evidence="3 12" id="KW-0813">Transport</keyword>
<evidence type="ECO:0000256" key="7">
    <source>
        <dbReference type="ARBA" id="ARBA00022989"/>
    </source>
</evidence>
<keyword evidence="6 12" id="KW-0375">Hydrogen ion transport</keyword>
<feature type="region of interest" description="Disordered" evidence="13">
    <location>
        <begin position="34"/>
        <end position="54"/>
    </location>
</feature>
<dbReference type="GO" id="GO:0015986">
    <property type="term" value="P:proton motive force-driven ATP synthesis"/>
    <property type="evidence" value="ECO:0007669"/>
    <property type="project" value="InterPro"/>
</dbReference>
<dbReference type="InterPro" id="IPR001421">
    <property type="entry name" value="ATP8_metazoa"/>
</dbReference>
<reference evidence="15" key="1">
    <citation type="journal article" date="2004" name="Proc. Natl. Acad. Sci. U.S.A.">
        <title>Morphological homoplasy, life history evolution, and historical biogeography of plethodontid salamanders inferred from complete mitochondrial genomes.</title>
        <authorList>
            <person name="Mueller R.L."/>
            <person name="Macey J.R."/>
            <person name="Jaekel M."/>
            <person name="Wake D.B."/>
            <person name="Boore J.L."/>
        </authorList>
    </citation>
    <scope>NUCLEOTIDE SEQUENCE</scope>
</reference>
<protein>
    <recommendedName>
        <fullName evidence="12">ATP synthase complex subunit 8</fullName>
    </recommendedName>
</protein>
<evidence type="ECO:0000256" key="13">
    <source>
        <dbReference type="SAM" id="MobiDB-lite"/>
    </source>
</evidence>
<keyword evidence="8 12" id="KW-0406">Ion transport</keyword>
<dbReference type="PANTHER" id="PTHR39937">
    <property type="entry name" value="ATP SYNTHASE PROTEIN 8"/>
    <property type="match status" value="1"/>
</dbReference>
<evidence type="ECO:0000256" key="5">
    <source>
        <dbReference type="ARBA" id="ARBA00022692"/>
    </source>
</evidence>
<dbReference type="PANTHER" id="PTHR39937:SF1">
    <property type="entry name" value="ATP SYNTHASE PROTEIN 8"/>
    <property type="match status" value="1"/>
</dbReference>
<gene>
    <name evidence="15" type="primary">atp8</name>
</gene>
<evidence type="ECO:0000256" key="2">
    <source>
        <dbReference type="ARBA" id="ARBA00008892"/>
    </source>
</evidence>
<comment type="subcellular location">
    <subcellularLocation>
        <location evidence="1 12">Mitochondrion membrane</location>
        <topology evidence="1 12">Single-pass membrane protein</topology>
    </subcellularLocation>
</comment>
<evidence type="ECO:0000256" key="10">
    <source>
        <dbReference type="ARBA" id="ARBA00023136"/>
    </source>
</evidence>
<dbReference type="AlphaFoldDB" id="Q644V4"/>
<dbReference type="CTD" id="4509"/>
<geneLocation type="mitochondrion" evidence="15"/>
<keyword evidence="9 12" id="KW-0496">Mitochondrion</keyword>
<dbReference type="GO" id="GO:0015078">
    <property type="term" value="F:proton transmembrane transporter activity"/>
    <property type="evidence" value="ECO:0007669"/>
    <property type="project" value="InterPro"/>
</dbReference>
<dbReference type="GO" id="GO:0045259">
    <property type="term" value="C:proton-transporting ATP synthase complex"/>
    <property type="evidence" value="ECO:0007669"/>
    <property type="project" value="UniProtKB-KW"/>
</dbReference>
<evidence type="ECO:0000256" key="4">
    <source>
        <dbReference type="ARBA" id="ARBA00022547"/>
    </source>
</evidence>
<accession>Q644V4</accession>
<evidence type="ECO:0000256" key="8">
    <source>
        <dbReference type="ARBA" id="ARBA00023065"/>
    </source>
</evidence>
<keyword evidence="7 14" id="KW-1133">Transmembrane helix</keyword>
<keyword evidence="10 14" id="KW-0472">Membrane</keyword>
<organism evidence="15">
    <name type="scientific">Pseudotriton ruber</name>
    <name type="common">red salamander</name>
    <dbReference type="NCBI Taxonomy" id="134762"/>
    <lineage>
        <taxon>Eukaryota</taxon>
        <taxon>Metazoa</taxon>
        <taxon>Chordata</taxon>
        <taxon>Craniata</taxon>
        <taxon>Vertebrata</taxon>
        <taxon>Euteleostomi</taxon>
        <taxon>Amphibia</taxon>
        <taxon>Batrachia</taxon>
        <taxon>Caudata</taxon>
        <taxon>Salamandroidea</taxon>
        <taxon>Plethodontidae</taxon>
        <taxon>Hemidactyliinae</taxon>
        <taxon>Pseudotriton</taxon>
    </lineage>
</organism>
<evidence type="ECO:0000256" key="6">
    <source>
        <dbReference type="ARBA" id="ARBA00022781"/>
    </source>
</evidence>
<comment type="similarity">
    <text evidence="2 12">Belongs to the ATPase protein 8 family.</text>
</comment>
<evidence type="ECO:0000256" key="11">
    <source>
        <dbReference type="ARBA" id="ARBA00023310"/>
    </source>
</evidence>
<proteinExistence type="inferred from homology"/>
<keyword evidence="11" id="KW-0066">ATP synthesis</keyword>
<dbReference type="InterPro" id="IPR050635">
    <property type="entry name" value="ATPase_protein_8"/>
</dbReference>
<feature type="transmembrane region" description="Helical" evidence="14">
    <location>
        <begin position="6"/>
        <end position="25"/>
    </location>
</feature>
<evidence type="ECO:0000256" key="3">
    <source>
        <dbReference type="ARBA" id="ARBA00022448"/>
    </source>
</evidence>
<name>Q644V4_9SALA</name>
<evidence type="ECO:0000313" key="15">
    <source>
        <dbReference type="EMBL" id="AAU20530.1"/>
    </source>
</evidence>
<dbReference type="GeneID" id="3085841"/>
<sequence length="54" mass="6616">MPQLNPDPWFFIFFTSWFIYLIILMPKTSNLKMPKEPMTQNNKNKTEPLTWPWI</sequence>